<dbReference type="PROSITE" id="PS51257">
    <property type="entry name" value="PROKAR_LIPOPROTEIN"/>
    <property type="match status" value="1"/>
</dbReference>
<protein>
    <recommendedName>
        <fullName evidence="4">Lipoprotein</fullName>
    </recommendedName>
</protein>
<name>A0ABR7D8P8_9CLOT</name>
<accession>A0ABR7D8P8</accession>
<comment type="caution">
    <text evidence="2">The sequence shown here is derived from an EMBL/GenBank/DDBJ whole genome shotgun (WGS) entry which is preliminary data.</text>
</comment>
<reference evidence="2 3" key="1">
    <citation type="submission" date="2020-08" db="EMBL/GenBank/DDBJ databases">
        <title>Genome public.</title>
        <authorList>
            <person name="Liu C."/>
            <person name="Sun Q."/>
        </authorList>
    </citation>
    <scope>NUCLEOTIDE SEQUENCE [LARGE SCALE GENOMIC DNA]</scope>
    <source>
        <strain evidence="2 3">NSJ-6</strain>
    </source>
</reference>
<keyword evidence="1" id="KW-0732">Signal</keyword>
<feature type="signal peptide" evidence="1">
    <location>
        <begin position="1"/>
        <end position="24"/>
    </location>
</feature>
<evidence type="ECO:0008006" key="4">
    <source>
        <dbReference type="Google" id="ProtNLM"/>
    </source>
</evidence>
<sequence>MIIRKKYKKLIGISLVASTIFIFAGCSTKDDTIGKESGTEEEISSVSNTQKTPVIEDLSKIENLKNLKFEKDSKANFLSFDEVIDLIGSKGEVVYPEEGDDTLKVMYWIYEEDGIEYFLDTTFFMDKLVNIESRIVLTSEIVDISSKSLDTNYINDISDIKSYSTLKEILGEGTIVMKYFIPTNDRIYIWKYNEEFISAYVSEEDLVTYIETSSDVNTLIRSSTNCH</sequence>
<feature type="chain" id="PRO_5046894633" description="Lipoprotein" evidence="1">
    <location>
        <begin position="25"/>
        <end position="227"/>
    </location>
</feature>
<gene>
    <name evidence="2" type="ORF">H8S20_02500</name>
</gene>
<organism evidence="2 3">
    <name type="scientific">Clostridium hominis</name>
    <dbReference type="NCBI Taxonomy" id="2763036"/>
    <lineage>
        <taxon>Bacteria</taxon>
        <taxon>Bacillati</taxon>
        <taxon>Bacillota</taxon>
        <taxon>Clostridia</taxon>
        <taxon>Eubacteriales</taxon>
        <taxon>Clostridiaceae</taxon>
        <taxon>Clostridium</taxon>
    </lineage>
</organism>
<evidence type="ECO:0000313" key="3">
    <source>
        <dbReference type="Proteomes" id="UP000596929"/>
    </source>
</evidence>
<dbReference type="RefSeq" id="WP_032119728.1">
    <property type="nucleotide sequence ID" value="NZ_JACOOO010000004.1"/>
</dbReference>
<proteinExistence type="predicted"/>
<evidence type="ECO:0000256" key="1">
    <source>
        <dbReference type="SAM" id="SignalP"/>
    </source>
</evidence>
<dbReference type="EMBL" id="JACOOO010000004">
    <property type="protein sequence ID" value="MBC5627754.1"/>
    <property type="molecule type" value="Genomic_DNA"/>
</dbReference>
<dbReference type="Proteomes" id="UP000596929">
    <property type="component" value="Unassembled WGS sequence"/>
</dbReference>
<evidence type="ECO:0000313" key="2">
    <source>
        <dbReference type="EMBL" id="MBC5627754.1"/>
    </source>
</evidence>
<keyword evidence="3" id="KW-1185">Reference proteome</keyword>